<dbReference type="InterPro" id="IPR037883">
    <property type="entry name" value="Knr4/Smi1-like_sf"/>
</dbReference>
<gene>
    <name evidence="2" type="ORF">H9L05_18175</name>
</gene>
<dbReference type="Pfam" id="PF09346">
    <property type="entry name" value="SMI1_KNR4"/>
    <property type="match status" value="1"/>
</dbReference>
<dbReference type="Proteomes" id="UP000516093">
    <property type="component" value="Chromosome"/>
</dbReference>
<dbReference type="Gene3D" id="3.40.1580.10">
    <property type="entry name" value="SMI1/KNR4-like"/>
    <property type="match status" value="1"/>
</dbReference>
<proteinExistence type="predicted"/>
<reference evidence="2 3" key="1">
    <citation type="submission" date="2020-08" db="EMBL/GenBank/DDBJ databases">
        <title>Genome sequence of Hymenobacter qilianensis JCM 19763T.</title>
        <authorList>
            <person name="Hyun D.-W."/>
            <person name="Bae J.-W."/>
        </authorList>
    </citation>
    <scope>NUCLEOTIDE SEQUENCE [LARGE SCALE GENOMIC DNA]</scope>
    <source>
        <strain evidence="2 3">JCM 19763</strain>
    </source>
</reference>
<accession>A0A7H0GU80</accession>
<evidence type="ECO:0000313" key="2">
    <source>
        <dbReference type="EMBL" id="QNP51846.1"/>
    </source>
</evidence>
<dbReference type="InterPro" id="IPR018958">
    <property type="entry name" value="Knr4/Smi1-like_dom"/>
</dbReference>
<evidence type="ECO:0000259" key="1">
    <source>
        <dbReference type="Pfam" id="PF09346"/>
    </source>
</evidence>
<dbReference type="KEGG" id="hqi:H9L05_18175"/>
<name>A0A7H0GU80_9BACT</name>
<feature type="domain" description="Knr4/Smi1-like" evidence="1">
    <location>
        <begin position="8"/>
        <end position="118"/>
    </location>
</feature>
<protein>
    <submittedName>
        <fullName evidence="2">SMI1/KNR4 family protein</fullName>
    </submittedName>
</protein>
<evidence type="ECO:0000313" key="3">
    <source>
        <dbReference type="Proteomes" id="UP000516093"/>
    </source>
</evidence>
<keyword evidence="3" id="KW-1185">Reference proteome</keyword>
<organism evidence="2 3">
    <name type="scientific">Hymenobacter qilianensis</name>
    <dbReference type="NCBI Taxonomy" id="1385715"/>
    <lineage>
        <taxon>Bacteria</taxon>
        <taxon>Pseudomonadati</taxon>
        <taxon>Bacteroidota</taxon>
        <taxon>Cytophagia</taxon>
        <taxon>Cytophagales</taxon>
        <taxon>Hymenobacteraceae</taxon>
        <taxon>Hymenobacter</taxon>
    </lineage>
</organism>
<sequence>MDEPNSAPTPEVVTRVLETLDFKLPDWYINELSKTHDLVFDFEDGKYLELWPIVEVLELNRAYNADEFYLNFILIGTDGGGEACAIEKQSGSVYFIPYIGCLPDDAIYVGKSLKDLIEYLQVPW</sequence>
<dbReference type="SUPFAM" id="SSF160631">
    <property type="entry name" value="SMI1/KNR4-like"/>
    <property type="match status" value="1"/>
</dbReference>
<dbReference type="EMBL" id="CP060784">
    <property type="protein sequence ID" value="QNP51846.1"/>
    <property type="molecule type" value="Genomic_DNA"/>
</dbReference>
<dbReference type="RefSeq" id="WP_187732115.1">
    <property type="nucleotide sequence ID" value="NZ_BMFN01000002.1"/>
</dbReference>
<dbReference type="AlphaFoldDB" id="A0A7H0GU80"/>